<dbReference type="PANTHER" id="PTHR45757:SF11">
    <property type="entry name" value="MAJOR FACILITATOR SUPERFAMILY (MFS) PROFILE DOMAIN-CONTAINING PROTEIN"/>
    <property type="match status" value="1"/>
</dbReference>
<comment type="subcellular location">
    <subcellularLocation>
        <location evidence="1">Membrane</location>
        <topology evidence="1">Multi-pass membrane protein</topology>
    </subcellularLocation>
</comment>
<keyword evidence="4" id="KW-1185">Reference proteome</keyword>
<dbReference type="PROSITE" id="PS50850">
    <property type="entry name" value="MFS"/>
    <property type="match status" value="1"/>
</dbReference>
<feature type="transmembrane region" description="Helical" evidence="2">
    <location>
        <begin position="56"/>
        <end position="74"/>
    </location>
</feature>
<sequence length="203" mass="22682">MASDKTEIDQKNAVATLLTPFCASIGYLSLLVLGYIFTMPIAGVFCDSYFGWQALYYLQGALTLILFSIFYVFYRDTPYGHKLVSNDELSKIEKSKNTSSNDSNKNQKITKVPYKSICSDLIVWGIVTAITFLRCGSLLFVQFGPVYLNKVLKFDFKRTGVSAALPYIGSILAKIVAGFLYDFIKCVSMKNNLRIFVSISSVL</sequence>
<dbReference type="PANTHER" id="PTHR45757">
    <property type="entry name" value="PROTEIN CBG23364-RELATED"/>
    <property type="match status" value="1"/>
</dbReference>
<organism evidence="4 5">
    <name type="scientific">Acrobeloides nanus</name>
    <dbReference type="NCBI Taxonomy" id="290746"/>
    <lineage>
        <taxon>Eukaryota</taxon>
        <taxon>Metazoa</taxon>
        <taxon>Ecdysozoa</taxon>
        <taxon>Nematoda</taxon>
        <taxon>Chromadorea</taxon>
        <taxon>Rhabditida</taxon>
        <taxon>Tylenchina</taxon>
        <taxon>Cephalobomorpha</taxon>
        <taxon>Cephaloboidea</taxon>
        <taxon>Cephalobidae</taxon>
        <taxon>Acrobeloides</taxon>
    </lineage>
</organism>
<reference evidence="5" key="1">
    <citation type="submission" date="2022-11" db="UniProtKB">
        <authorList>
            <consortium name="WormBaseParasite"/>
        </authorList>
    </citation>
    <scope>IDENTIFICATION</scope>
</reference>
<dbReference type="InterPro" id="IPR036259">
    <property type="entry name" value="MFS_trans_sf"/>
</dbReference>
<keyword evidence="2" id="KW-0472">Membrane</keyword>
<evidence type="ECO:0000256" key="1">
    <source>
        <dbReference type="ARBA" id="ARBA00004141"/>
    </source>
</evidence>
<proteinExistence type="predicted"/>
<protein>
    <submittedName>
        <fullName evidence="5">Major facilitator superfamily (MFS) profile domain-containing protein</fullName>
    </submittedName>
</protein>
<feature type="transmembrane region" description="Helical" evidence="2">
    <location>
        <begin position="12"/>
        <end position="36"/>
    </location>
</feature>
<dbReference type="AlphaFoldDB" id="A0A914CH00"/>
<dbReference type="WBParaSite" id="ACRNAN_scaffold1045.g23962.t1">
    <property type="protein sequence ID" value="ACRNAN_scaffold1045.g23962.t1"/>
    <property type="gene ID" value="ACRNAN_scaffold1045.g23962"/>
</dbReference>
<evidence type="ECO:0000256" key="2">
    <source>
        <dbReference type="SAM" id="Phobius"/>
    </source>
</evidence>
<feature type="transmembrane region" description="Helical" evidence="2">
    <location>
        <begin position="121"/>
        <end position="144"/>
    </location>
</feature>
<evidence type="ECO:0000259" key="3">
    <source>
        <dbReference type="PROSITE" id="PS50850"/>
    </source>
</evidence>
<dbReference type="GO" id="GO:0016020">
    <property type="term" value="C:membrane"/>
    <property type="evidence" value="ECO:0007669"/>
    <property type="project" value="UniProtKB-SubCell"/>
</dbReference>
<feature type="transmembrane region" description="Helical" evidence="2">
    <location>
        <begin position="164"/>
        <end position="184"/>
    </location>
</feature>
<dbReference type="InterPro" id="IPR020846">
    <property type="entry name" value="MFS_dom"/>
</dbReference>
<name>A0A914CH00_9BILA</name>
<dbReference type="SUPFAM" id="SSF103473">
    <property type="entry name" value="MFS general substrate transporter"/>
    <property type="match status" value="1"/>
</dbReference>
<accession>A0A914CH00</accession>
<feature type="domain" description="Major facilitator superfamily (MFS) profile" evidence="3">
    <location>
        <begin position="1"/>
        <end position="203"/>
    </location>
</feature>
<dbReference type="GO" id="GO:0022857">
    <property type="term" value="F:transmembrane transporter activity"/>
    <property type="evidence" value="ECO:0007669"/>
    <property type="project" value="InterPro"/>
</dbReference>
<keyword evidence="2" id="KW-0812">Transmembrane</keyword>
<dbReference type="InterPro" id="IPR011701">
    <property type="entry name" value="MFS"/>
</dbReference>
<dbReference type="Gene3D" id="1.20.1250.20">
    <property type="entry name" value="MFS general substrate transporter like domains"/>
    <property type="match status" value="2"/>
</dbReference>
<evidence type="ECO:0000313" key="4">
    <source>
        <dbReference type="Proteomes" id="UP000887540"/>
    </source>
</evidence>
<keyword evidence="2" id="KW-1133">Transmembrane helix</keyword>
<evidence type="ECO:0000313" key="5">
    <source>
        <dbReference type="WBParaSite" id="ACRNAN_scaffold1045.g23962.t1"/>
    </source>
</evidence>
<dbReference type="Proteomes" id="UP000887540">
    <property type="component" value="Unplaced"/>
</dbReference>
<dbReference type="Pfam" id="PF07690">
    <property type="entry name" value="MFS_1"/>
    <property type="match status" value="1"/>
</dbReference>